<reference evidence="1 2" key="1">
    <citation type="journal article" date="2014" name="Agronomy (Basel)">
        <title>A Draft Genome Sequence for Ensete ventricosum, the Drought-Tolerant Tree Against Hunger.</title>
        <authorList>
            <person name="Harrison J."/>
            <person name="Moore K.A."/>
            <person name="Paszkiewicz K."/>
            <person name="Jones T."/>
            <person name="Grant M."/>
            <person name="Ambacheew D."/>
            <person name="Muzemil S."/>
            <person name="Studholme D.J."/>
        </authorList>
    </citation>
    <scope>NUCLEOTIDE SEQUENCE [LARGE SCALE GENOMIC DNA]</scope>
</reference>
<accession>A0A426XCG9</accession>
<comment type="caution">
    <text evidence="1">The sequence shown here is derived from an EMBL/GenBank/DDBJ whole genome shotgun (WGS) entry which is preliminary data.</text>
</comment>
<evidence type="ECO:0000313" key="1">
    <source>
        <dbReference type="EMBL" id="RRT37186.1"/>
    </source>
</evidence>
<name>A0A426XCG9_ENSVE</name>
<protein>
    <submittedName>
        <fullName evidence="1">Uncharacterized protein</fullName>
    </submittedName>
</protein>
<organism evidence="1 2">
    <name type="scientific">Ensete ventricosum</name>
    <name type="common">Abyssinian banana</name>
    <name type="synonym">Musa ensete</name>
    <dbReference type="NCBI Taxonomy" id="4639"/>
    <lineage>
        <taxon>Eukaryota</taxon>
        <taxon>Viridiplantae</taxon>
        <taxon>Streptophyta</taxon>
        <taxon>Embryophyta</taxon>
        <taxon>Tracheophyta</taxon>
        <taxon>Spermatophyta</taxon>
        <taxon>Magnoliopsida</taxon>
        <taxon>Liliopsida</taxon>
        <taxon>Zingiberales</taxon>
        <taxon>Musaceae</taxon>
        <taxon>Ensete</taxon>
    </lineage>
</organism>
<dbReference type="AlphaFoldDB" id="A0A426XCG9"/>
<sequence length="166" mass="18006">MVVDLAQLAAALAHRRVLLPSGGTPYGRAVPPCASATPTSDIPGRGGCPLQPRQTALPTSGCPYGRRRWLPLLAALIAGSPTALCSRSPIQGYLVGWSSPKAIVVSETSSGKNTKRKIAPTGQISRRDRSWDAIMRRGTIEATREFYYFSAYIRLRELHKSEDKAE</sequence>
<proteinExistence type="predicted"/>
<gene>
    <name evidence="1" type="ORF">B296_00045984</name>
</gene>
<evidence type="ECO:0000313" key="2">
    <source>
        <dbReference type="Proteomes" id="UP000287651"/>
    </source>
</evidence>
<dbReference type="EMBL" id="AMZH03022574">
    <property type="protein sequence ID" value="RRT37186.1"/>
    <property type="molecule type" value="Genomic_DNA"/>
</dbReference>
<dbReference type="Proteomes" id="UP000287651">
    <property type="component" value="Unassembled WGS sequence"/>
</dbReference>